<name>A0AA88Y3K6_PINIB</name>
<accession>A0AA88Y3K6</accession>
<dbReference type="SUPFAM" id="SSF47144">
    <property type="entry name" value="HSC20 (HSCB), C-terminal oligomerisation domain"/>
    <property type="match status" value="1"/>
</dbReference>
<dbReference type="PANTHER" id="PTHR14021">
    <property type="entry name" value="IRON-SULFUR CLUSTER CO-CHAPERONE PROTEIN HSCB"/>
    <property type="match status" value="1"/>
</dbReference>
<dbReference type="CDD" id="cd06257">
    <property type="entry name" value="DnaJ"/>
    <property type="match status" value="1"/>
</dbReference>
<dbReference type="SUPFAM" id="SSF46565">
    <property type="entry name" value="Chaperone J-domain"/>
    <property type="match status" value="1"/>
</dbReference>
<dbReference type="Proteomes" id="UP001186944">
    <property type="component" value="Unassembled WGS sequence"/>
</dbReference>
<dbReference type="GO" id="GO:0044571">
    <property type="term" value="P:[2Fe-2S] cluster assembly"/>
    <property type="evidence" value="ECO:0007669"/>
    <property type="project" value="InterPro"/>
</dbReference>
<dbReference type="NCBIfam" id="TIGR00714">
    <property type="entry name" value="hscB"/>
    <property type="match status" value="1"/>
</dbReference>
<feature type="domain" description="J" evidence="3">
    <location>
        <begin position="16"/>
        <end position="88"/>
    </location>
</feature>
<dbReference type="AlphaFoldDB" id="A0AA88Y3K6"/>
<dbReference type="GO" id="GO:0005739">
    <property type="term" value="C:mitochondrion"/>
    <property type="evidence" value="ECO:0007669"/>
    <property type="project" value="TreeGrafter"/>
</dbReference>
<dbReference type="InterPro" id="IPR009073">
    <property type="entry name" value="HscB_oligo_C"/>
</dbReference>
<dbReference type="Gene3D" id="1.10.287.110">
    <property type="entry name" value="DnaJ domain"/>
    <property type="match status" value="1"/>
</dbReference>
<comment type="caution">
    <text evidence="4">The sequence shown here is derived from an EMBL/GenBank/DDBJ whole genome shotgun (WGS) entry which is preliminary data.</text>
</comment>
<dbReference type="EMBL" id="VSWD01000007">
    <property type="protein sequence ID" value="KAK3097775.1"/>
    <property type="molecule type" value="Genomic_DNA"/>
</dbReference>
<proteinExistence type="inferred from homology"/>
<sequence>MFFCECGVIQEVDKLGYFQVLGMPEKFDVDLESLSQNYKNLQRQLHPDKHSLKPKREQDLAEQQSSYVVNAYQTIMKPLSRAMYLLEINGNPLEEENTSVDQDFLMQIMETNEEIIEADSSEDLRKIEEVNDQNIKECIQNISQAFGTNNIDLAKSWTIKLKYFCNIDGKLREIKQISFD</sequence>
<dbReference type="Pfam" id="PF07743">
    <property type="entry name" value="HSCB_C"/>
    <property type="match status" value="1"/>
</dbReference>
<dbReference type="PANTHER" id="PTHR14021:SF15">
    <property type="entry name" value="IRON-SULFUR CLUSTER CO-CHAPERONE PROTEIN HSCB"/>
    <property type="match status" value="1"/>
</dbReference>
<dbReference type="GO" id="GO:0051259">
    <property type="term" value="P:protein complex oligomerization"/>
    <property type="evidence" value="ECO:0007669"/>
    <property type="project" value="InterPro"/>
</dbReference>
<dbReference type="InterPro" id="IPR036869">
    <property type="entry name" value="J_dom_sf"/>
</dbReference>
<dbReference type="Gene3D" id="1.20.1280.20">
    <property type="entry name" value="HscB, C-terminal domain"/>
    <property type="match status" value="1"/>
</dbReference>
<dbReference type="Pfam" id="PF00226">
    <property type="entry name" value="DnaJ"/>
    <property type="match status" value="1"/>
</dbReference>
<protein>
    <recommendedName>
        <fullName evidence="3">J domain-containing protein</fullName>
    </recommendedName>
</protein>
<comment type="similarity">
    <text evidence="1">Belongs to the HscB family.</text>
</comment>
<evidence type="ECO:0000313" key="5">
    <source>
        <dbReference type="Proteomes" id="UP001186944"/>
    </source>
</evidence>
<keyword evidence="5" id="KW-1185">Reference proteome</keyword>
<dbReference type="GO" id="GO:0001671">
    <property type="term" value="F:ATPase activator activity"/>
    <property type="evidence" value="ECO:0007669"/>
    <property type="project" value="InterPro"/>
</dbReference>
<dbReference type="GO" id="GO:0051087">
    <property type="term" value="F:protein-folding chaperone binding"/>
    <property type="evidence" value="ECO:0007669"/>
    <property type="project" value="InterPro"/>
</dbReference>
<organism evidence="4 5">
    <name type="scientific">Pinctada imbricata</name>
    <name type="common">Atlantic pearl-oyster</name>
    <name type="synonym">Pinctada martensii</name>
    <dbReference type="NCBI Taxonomy" id="66713"/>
    <lineage>
        <taxon>Eukaryota</taxon>
        <taxon>Metazoa</taxon>
        <taxon>Spiralia</taxon>
        <taxon>Lophotrochozoa</taxon>
        <taxon>Mollusca</taxon>
        <taxon>Bivalvia</taxon>
        <taxon>Autobranchia</taxon>
        <taxon>Pteriomorphia</taxon>
        <taxon>Pterioida</taxon>
        <taxon>Pterioidea</taxon>
        <taxon>Pteriidae</taxon>
        <taxon>Pinctada</taxon>
    </lineage>
</organism>
<evidence type="ECO:0000256" key="1">
    <source>
        <dbReference type="ARBA" id="ARBA00010476"/>
    </source>
</evidence>
<reference evidence="4" key="1">
    <citation type="submission" date="2019-08" db="EMBL/GenBank/DDBJ databases">
        <title>The improved chromosome-level genome for the pearl oyster Pinctada fucata martensii using PacBio sequencing and Hi-C.</title>
        <authorList>
            <person name="Zheng Z."/>
        </authorList>
    </citation>
    <scope>NUCLEOTIDE SEQUENCE</scope>
    <source>
        <strain evidence="4">ZZ-2019</strain>
        <tissue evidence="4">Adductor muscle</tissue>
    </source>
</reference>
<dbReference type="HAMAP" id="MF_00682">
    <property type="entry name" value="HscB"/>
    <property type="match status" value="1"/>
</dbReference>
<evidence type="ECO:0000256" key="2">
    <source>
        <dbReference type="ARBA" id="ARBA00023186"/>
    </source>
</evidence>
<keyword evidence="2" id="KW-0143">Chaperone</keyword>
<evidence type="ECO:0000313" key="4">
    <source>
        <dbReference type="EMBL" id="KAK3097775.1"/>
    </source>
</evidence>
<gene>
    <name evidence="4" type="ORF">FSP39_013081</name>
</gene>
<evidence type="ECO:0000259" key="3">
    <source>
        <dbReference type="PROSITE" id="PS50076"/>
    </source>
</evidence>
<dbReference type="InterPro" id="IPR004640">
    <property type="entry name" value="HscB"/>
</dbReference>
<dbReference type="InterPro" id="IPR036386">
    <property type="entry name" value="HscB_C_sf"/>
</dbReference>
<dbReference type="InterPro" id="IPR001623">
    <property type="entry name" value="DnaJ_domain"/>
</dbReference>
<dbReference type="SMART" id="SM00271">
    <property type="entry name" value="DnaJ"/>
    <property type="match status" value="1"/>
</dbReference>
<dbReference type="PROSITE" id="PS50076">
    <property type="entry name" value="DNAJ_2"/>
    <property type="match status" value="1"/>
</dbReference>